<reference evidence="1" key="1">
    <citation type="submission" date="2019-08" db="EMBL/GenBank/DDBJ databases">
        <authorList>
            <person name="Kucharzyk K."/>
            <person name="Murdoch R.W."/>
            <person name="Higgins S."/>
            <person name="Loffler F."/>
        </authorList>
    </citation>
    <scope>NUCLEOTIDE SEQUENCE</scope>
</reference>
<proteinExistence type="predicted"/>
<dbReference type="PANTHER" id="PTHR42999">
    <property type="entry name" value="ANTIBIOTIC RESISTANCE PROTEIN MCBG"/>
    <property type="match status" value="1"/>
</dbReference>
<dbReference type="Pfam" id="PF13599">
    <property type="entry name" value="Pentapeptide_4"/>
    <property type="match status" value="2"/>
</dbReference>
<dbReference type="EMBL" id="VSSQ01001794">
    <property type="protein sequence ID" value="MPM11171.1"/>
    <property type="molecule type" value="Genomic_DNA"/>
</dbReference>
<evidence type="ECO:0008006" key="2">
    <source>
        <dbReference type="Google" id="ProtNLM"/>
    </source>
</evidence>
<sequence length="182" mass="20826">MTSNETISGTSILNDNDYVNCTFKNCSFAGQDLSKFNFESCEFIGCDLTMCKMENTVYSEVVFNDCKLQGVEFGKCSKYVFSVTFEKCVLNYAVFLKNNLKKLRFMHCSIREAFFAECDLTQALFDNCDFEMTSFERCNLSGCDFRTSWNYIIFPAQNKLKKAKFAYPGVLGLLADLDILIE</sequence>
<accession>A0A644X5N0</accession>
<gene>
    <name evidence="1" type="ORF">SDC9_57510</name>
</gene>
<dbReference type="PANTHER" id="PTHR42999:SF1">
    <property type="entry name" value="PENTAPEPTIDE REPEAT-CONTAINING PROTEIN"/>
    <property type="match status" value="1"/>
</dbReference>
<dbReference type="AlphaFoldDB" id="A0A644X5N0"/>
<dbReference type="Gene3D" id="2.160.20.80">
    <property type="entry name" value="E3 ubiquitin-protein ligase SopA"/>
    <property type="match status" value="1"/>
</dbReference>
<dbReference type="InterPro" id="IPR001646">
    <property type="entry name" value="5peptide_repeat"/>
</dbReference>
<comment type="caution">
    <text evidence="1">The sequence shown here is derived from an EMBL/GenBank/DDBJ whole genome shotgun (WGS) entry which is preliminary data.</text>
</comment>
<evidence type="ECO:0000313" key="1">
    <source>
        <dbReference type="EMBL" id="MPM11171.1"/>
    </source>
</evidence>
<organism evidence="1">
    <name type="scientific">bioreactor metagenome</name>
    <dbReference type="NCBI Taxonomy" id="1076179"/>
    <lineage>
        <taxon>unclassified sequences</taxon>
        <taxon>metagenomes</taxon>
        <taxon>ecological metagenomes</taxon>
    </lineage>
</organism>
<protein>
    <recommendedName>
        <fullName evidence="2">Pentapeptide repeat protein MfpA</fullName>
    </recommendedName>
</protein>
<dbReference type="SUPFAM" id="SSF141571">
    <property type="entry name" value="Pentapeptide repeat-like"/>
    <property type="match status" value="1"/>
</dbReference>
<name>A0A644X5N0_9ZZZZ</name>
<dbReference type="InterPro" id="IPR052949">
    <property type="entry name" value="PA_immunity-related"/>
</dbReference>